<evidence type="ECO:0000313" key="3">
    <source>
        <dbReference type="EMBL" id="OWV33666.1"/>
    </source>
</evidence>
<dbReference type="Pfam" id="PF03544">
    <property type="entry name" value="TonB_C"/>
    <property type="match status" value="1"/>
</dbReference>
<evidence type="ECO:0000313" key="4">
    <source>
        <dbReference type="Proteomes" id="UP000198462"/>
    </source>
</evidence>
<gene>
    <name evidence="3" type="ORF">B5C34_09465</name>
</gene>
<dbReference type="PROSITE" id="PS52015">
    <property type="entry name" value="TONB_CTD"/>
    <property type="match status" value="1"/>
</dbReference>
<organism evidence="3 4">
    <name type="scientific">Pacificimonas flava</name>
    <dbReference type="NCBI Taxonomy" id="1234595"/>
    <lineage>
        <taxon>Bacteria</taxon>
        <taxon>Pseudomonadati</taxon>
        <taxon>Pseudomonadota</taxon>
        <taxon>Alphaproteobacteria</taxon>
        <taxon>Sphingomonadales</taxon>
        <taxon>Sphingosinicellaceae</taxon>
        <taxon>Pacificimonas</taxon>
    </lineage>
</organism>
<evidence type="ECO:0000256" key="1">
    <source>
        <dbReference type="SAM" id="SignalP"/>
    </source>
</evidence>
<dbReference type="OrthoDB" id="9909517at2"/>
<dbReference type="Gene3D" id="3.30.1150.10">
    <property type="match status" value="1"/>
</dbReference>
<dbReference type="EMBL" id="NFZT01000001">
    <property type="protein sequence ID" value="OWV33666.1"/>
    <property type="molecule type" value="Genomic_DNA"/>
</dbReference>
<feature type="signal peptide" evidence="1">
    <location>
        <begin position="1"/>
        <end position="30"/>
    </location>
</feature>
<dbReference type="SUPFAM" id="SSF74653">
    <property type="entry name" value="TolA/TonB C-terminal domain"/>
    <property type="match status" value="1"/>
</dbReference>
<sequence length="123" mass="13600">MQARRMTGVRVGLFVIAAGLIALLPATTHAAAGQWRLAAEAHVAAHQTMPRSAEIRGDRCAVLVEVEVDRNGLMTDYDVVRPCDSAILMRETDNLFFRLPQFPPPPDRTATTSRLQVVWPPRP</sequence>
<comment type="caution">
    <text evidence="3">The sequence shown here is derived from an EMBL/GenBank/DDBJ whole genome shotgun (WGS) entry which is preliminary data.</text>
</comment>
<accession>A0A219B6C4</accession>
<name>A0A219B6C4_9SPHN</name>
<dbReference type="GO" id="GO:0055085">
    <property type="term" value="P:transmembrane transport"/>
    <property type="evidence" value="ECO:0007669"/>
    <property type="project" value="InterPro"/>
</dbReference>
<reference evidence="4" key="1">
    <citation type="submission" date="2017-05" db="EMBL/GenBank/DDBJ databases">
        <authorList>
            <person name="Lin X."/>
        </authorList>
    </citation>
    <scope>NUCLEOTIDE SEQUENCE [LARGE SCALE GENOMIC DNA]</scope>
    <source>
        <strain evidence="4">JLT2012</strain>
    </source>
</reference>
<feature type="domain" description="TonB C-terminal" evidence="2">
    <location>
        <begin position="34"/>
        <end position="123"/>
    </location>
</feature>
<proteinExistence type="predicted"/>
<dbReference type="AlphaFoldDB" id="A0A219B6C4"/>
<keyword evidence="4" id="KW-1185">Reference proteome</keyword>
<keyword evidence="1" id="KW-0732">Signal</keyword>
<protein>
    <recommendedName>
        <fullName evidence="2">TonB C-terminal domain-containing protein</fullName>
    </recommendedName>
</protein>
<evidence type="ECO:0000259" key="2">
    <source>
        <dbReference type="PROSITE" id="PS52015"/>
    </source>
</evidence>
<dbReference type="Proteomes" id="UP000198462">
    <property type="component" value="Unassembled WGS sequence"/>
</dbReference>
<dbReference type="InterPro" id="IPR037682">
    <property type="entry name" value="TonB_C"/>
</dbReference>
<feature type="chain" id="PRO_5012578198" description="TonB C-terminal domain-containing protein" evidence="1">
    <location>
        <begin position="31"/>
        <end position="123"/>
    </location>
</feature>